<dbReference type="PANTHER" id="PTHR35176:SF6">
    <property type="entry name" value="HEME OXYGENASE HI_0854-RELATED"/>
    <property type="match status" value="1"/>
</dbReference>
<dbReference type="InterPro" id="IPR052019">
    <property type="entry name" value="F420H2_bilvrd_red/Heme_oxyg"/>
</dbReference>
<keyword evidence="4" id="KW-1185">Reference proteome</keyword>
<dbReference type="GO" id="GO:0070967">
    <property type="term" value="F:coenzyme F420 binding"/>
    <property type="evidence" value="ECO:0007669"/>
    <property type="project" value="TreeGrafter"/>
</dbReference>
<sequence length="125" mass="13538">MTEQVEFSPAERAYLATQRLARLATVDPAGRPQAKPVGFFAQVDGTLLIGGQAMGASVKWRNLTVNPHLSLVVDDLASVTPWRVRGVEIRGIAQLLVGEVDLGPGFSPEVIRVRPRRILSWGLPG</sequence>
<dbReference type="InterPro" id="IPR012349">
    <property type="entry name" value="Split_barrel_FMN-bd"/>
</dbReference>
<organism evidence="3 4">
    <name type="scientific">Streptomyces xiamenensis</name>
    <dbReference type="NCBI Taxonomy" id="408015"/>
    <lineage>
        <taxon>Bacteria</taxon>
        <taxon>Bacillati</taxon>
        <taxon>Actinomycetota</taxon>
        <taxon>Actinomycetes</taxon>
        <taxon>Kitasatosporales</taxon>
        <taxon>Streptomycetaceae</taxon>
        <taxon>Streptomyces</taxon>
    </lineage>
</organism>
<accession>A0A0F7CQA7</accession>
<keyword evidence="1" id="KW-0560">Oxidoreductase</keyword>
<dbReference type="HOGENOM" id="CLU_125990_1_0_11"/>
<protein>
    <submittedName>
        <fullName evidence="3">Pyridoxamine 5-phosphate oxidase</fullName>
    </submittedName>
</protein>
<feature type="domain" description="Pyridoxamine 5'-phosphate oxidase N-terminal" evidence="2">
    <location>
        <begin position="9"/>
        <end position="96"/>
    </location>
</feature>
<dbReference type="InterPro" id="IPR024031">
    <property type="entry name" value="MSMEG_5819/OxyR"/>
</dbReference>
<dbReference type="AlphaFoldDB" id="A0A0F7CQA7"/>
<gene>
    <name evidence="3" type="ORF">SXIM_46970</name>
</gene>
<dbReference type="STRING" id="408015.SXIM_46970"/>
<name>A0A0F7CQA7_9ACTN</name>
<proteinExistence type="predicted"/>
<dbReference type="EMBL" id="CP009922">
    <property type="protein sequence ID" value="AKG46081.1"/>
    <property type="molecule type" value="Genomic_DNA"/>
</dbReference>
<dbReference type="KEGG" id="sxi:SXIM_46970"/>
<dbReference type="Gene3D" id="2.30.110.10">
    <property type="entry name" value="Electron Transport, Fmn-binding Protein, Chain A"/>
    <property type="match status" value="1"/>
</dbReference>
<dbReference type="PATRIC" id="fig|408015.6.peg.4754"/>
<dbReference type="GO" id="GO:0016627">
    <property type="term" value="F:oxidoreductase activity, acting on the CH-CH group of donors"/>
    <property type="evidence" value="ECO:0007669"/>
    <property type="project" value="TreeGrafter"/>
</dbReference>
<evidence type="ECO:0000313" key="3">
    <source>
        <dbReference type="EMBL" id="AKG46081.1"/>
    </source>
</evidence>
<dbReference type="InterPro" id="IPR011576">
    <property type="entry name" value="Pyridox_Oxase_N"/>
</dbReference>
<reference evidence="3" key="1">
    <citation type="submission" date="2019-08" db="EMBL/GenBank/DDBJ databases">
        <title>Complete genome sequence of a mangrove-derived Streptomyces xiamenensis.</title>
        <authorList>
            <person name="Xu J."/>
        </authorList>
    </citation>
    <scope>NUCLEOTIDE SEQUENCE</scope>
    <source>
        <strain evidence="3">318</strain>
    </source>
</reference>
<dbReference type="RefSeq" id="WP_030730569.1">
    <property type="nucleotide sequence ID" value="NZ_CP009922.3"/>
</dbReference>
<dbReference type="GO" id="GO:0005829">
    <property type="term" value="C:cytosol"/>
    <property type="evidence" value="ECO:0007669"/>
    <property type="project" value="TreeGrafter"/>
</dbReference>
<dbReference type="PANTHER" id="PTHR35176">
    <property type="entry name" value="HEME OXYGENASE HI_0854-RELATED"/>
    <property type="match status" value="1"/>
</dbReference>
<dbReference type="Proteomes" id="UP000034034">
    <property type="component" value="Chromosome"/>
</dbReference>
<dbReference type="SUPFAM" id="SSF50475">
    <property type="entry name" value="FMN-binding split barrel"/>
    <property type="match status" value="1"/>
</dbReference>
<dbReference type="NCBIfam" id="TIGR04023">
    <property type="entry name" value="PPOX_MSMEG_5819"/>
    <property type="match status" value="1"/>
</dbReference>
<evidence type="ECO:0000259" key="2">
    <source>
        <dbReference type="Pfam" id="PF01243"/>
    </source>
</evidence>
<evidence type="ECO:0000313" key="4">
    <source>
        <dbReference type="Proteomes" id="UP000034034"/>
    </source>
</evidence>
<evidence type="ECO:0000256" key="1">
    <source>
        <dbReference type="ARBA" id="ARBA00023002"/>
    </source>
</evidence>
<dbReference type="Pfam" id="PF01243">
    <property type="entry name" value="PNPOx_N"/>
    <property type="match status" value="1"/>
</dbReference>